<dbReference type="Pfam" id="PF03641">
    <property type="entry name" value="Lysine_decarbox"/>
    <property type="match status" value="1"/>
</dbReference>
<dbReference type="InterPro" id="IPR031100">
    <property type="entry name" value="LOG_fam"/>
</dbReference>
<dbReference type="Proteomes" id="UP000532273">
    <property type="component" value="Unassembled WGS sequence"/>
</dbReference>
<dbReference type="NCBIfam" id="TIGR00730">
    <property type="entry name" value="Rossman fold protein, TIGR00730 family"/>
    <property type="match status" value="1"/>
</dbReference>
<dbReference type="EMBL" id="BMHZ01000004">
    <property type="protein sequence ID" value="GGH15176.1"/>
    <property type="molecule type" value="Genomic_DNA"/>
</dbReference>
<evidence type="ECO:0000256" key="1">
    <source>
        <dbReference type="ARBA" id="ARBA00000274"/>
    </source>
</evidence>
<dbReference type="SUPFAM" id="SSF102405">
    <property type="entry name" value="MCP/YpsA-like"/>
    <property type="match status" value="1"/>
</dbReference>
<dbReference type="GO" id="GO:0008714">
    <property type="term" value="F:AMP nucleosidase activity"/>
    <property type="evidence" value="ECO:0007669"/>
    <property type="project" value="UniProtKB-EC"/>
</dbReference>
<evidence type="ECO:0000313" key="6">
    <source>
        <dbReference type="Proteomes" id="UP000642938"/>
    </source>
</evidence>
<keyword evidence="6" id="KW-1185">Reference proteome</keyword>
<comment type="similarity">
    <text evidence="2">Belongs to the LOG family.</text>
</comment>
<dbReference type="RefSeq" id="WP_183767426.1">
    <property type="nucleotide sequence ID" value="NZ_BMHZ01000004.1"/>
</dbReference>
<sequence length="259" mass="29206">MDKIEATGPAQAISPETRIPAKQKDSEKIFLEGPRSRIKEFMFTIKIWIEFISGFRVLHFLGPCVAVFGSARVAEGSLYYESAKKIGAGLARQGFTTITGGGPGIMEAANRGAKENLGQSVGCNIRLPKEQQPNPYLDKWFICKYFFVRKVLMFKYSDAFIIMPGGIGTLDEFFEALTLIQTKKIIDFPIILFGKEFWSPLQPLFNSMLTAEMIGGEDLKLILFTDSVEETLEHIRKVALAKHAEKRRQTFRKIRILGE</sequence>
<reference evidence="4 5" key="3">
    <citation type="submission" date="2020-08" db="EMBL/GenBank/DDBJ databases">
        <title>Genomic Encyclopedia of Type Strains, Phase IV (KMG-IV): sequencing the most valuable type-strain genomes for metagenomic binning, comparative biology and taxonomic classification.</title>
        <authorList>
            <person name="Goeker M."/>
        </authorList>
    </citation>
    <scope>NUCLEOTIDE SEQUENCE [LARGE SCALE GENOMIC DNA]</scope>
    <source>
        <strain evidence="4 5">DSM 100774</strain>
    </source>
</reference>
<dbReference type="PANTHER" id="PTHR43393:SF3">
    <property type="entry name" value="LYSINE DECARBOXYLASE-LIKE PROTEIN"/>
    <property type="match status" value="1"/>
</dbReference>
<dbReference type="EC" id="3.2.2.n1" evidence="2"/>
<dbReference type="InterPro" id="IPR052341">
    <property type="entry name" value="LOG_family_nucleotidases"/>
</dbReference>
<reference evidence="3" key="4">
    <citation type="submission" date="2024-05" db="EMBL/GenBank/DDBJ databases">
        <authorList>
            <person name="Sun Q."/>
            <person name="Zhou Y."/>
        </authorList>
    </citation>
    <scope>NUCLEOTIDE SEQUENCE</scope>
    <source>
        <strain evidence="3">CGMCC 1.15287</strain>
    </source>
</reference>
<keyword evidence="2" id="KW-0203">Cytokinin biosynthesis</keyword>
<accession>A0A7W6P8C9</accession>
<dbReference type="Proteomes" id="UP000642938">
    <property type="component" value="Unassembled WGS sequence"/>
</dbReference>
<organism evidence="4 5">
    <name type="scientific">Pedobacter zeae</name>
    <dbReference type="NCBI Taxonomy" id="1737356"/>
    <lineage>
        <taxon>Bacteria</taxon>
        <taxon>Pseudomonadati</taxon>
        <taxon>Bacteroidota</taxon>
        <taxon>Sphingobacteriia</taxon>
        <taxon>Sphingobacteriales</taxon>
        <taxon>Sphingobacteriaceae</taxon>
        <taxon>Pedobacter</taxon>
    </lineage>
</organism>
<dbReference type="AlphaFoldDB" id="A0A7W6P8C9"/>
<evidence type="ECO:0000313" key="3">
    <source>
        <dbReference type="EMBL" id="GGH15176.1"/>
    </source>
</evidence>
<dbReference type="Gene3D" id="3.40.50.450">
    <property type="match status" value="1"/>
</dbReference>
<evidence type="ECO:0000256" key="2">
    <source>
        <dbReference type="RuleBase" id="RU363015"/>
    </source>
</evidence>
<evidence type="ECO:0000313" key="4">
    <source>
        <dbReference type="EMBL" id="MBB4109956.1"/>
    </source>
</evidence>
<comment type="catalytic activity">
    <reaction evidence="1">
        <text>AMP + H2O = D-ribose 5-phosphate + adenine</text>
        <dbReference type="Rhea" id="RHEA:20129"/>
        <dbReference type="ChEBI" id="CHEBI:15377"/>
        <dbReference type="ChEBI" id="CHEBI:16708"/>
        <dbReference type="ChEBI" id="CHEBI:78346"/>
        <dbReference type="ChEBI" id="CHEBI:456215"/>
        <dbReference type="EC" id="3.2.2.4"/>
    </reaction>
</comment>
<dbReference type="PANTHER" id="PTHR43393">
    <property type="entry name" value="CYTOKININ RIBOSIDE 5'-MONOPHOSPHATE PHOSPHORIBOHYDROLASE"/>
    <property type="match status" value="1"/>
</dbReference>
<dbReference type="EMBL" id="JACIEF010000004">
    <property type="protein sequence ID" value="MBB4109956.1"/>
    <property type="molecule type" value="Genomic_DNA"/>
</dbReference>
<reference evidence="3" key="1">
    <citation type="journal article" date="2014" name="Int. J. Syst. Evol. Microbiol.">
        <title>Complete genome of a new Firmicutes species belonging to the dominant human colonic microbiota ('Ruminococcus bicirculans') reveals two chromosomes and a selective capacity to utilize plant glucans.</title>
        <authorList>
            <consortium name="NISC Comparative Sequencing Program"/>
            <person name="Wegmann U."/>
            <person name="Louis P."/>
            <person name="Goesmann A."/>
            <person name="Henrissat B."/>
            <person name="Duncan S.H."/>
            <person name="Flint H.J."/>
        </authorList>
    </citation>
    <scope>NUCLEOTIDE SEQUENCE</scope>
    <source>
        <strain evidence="3">CGMCC 1.15287</strain>
    </source>
</reference>
<dbReference type="InterPro" id="IPR005269">
    <property type="entry name" value="LOG"/>
</dbReference>
<gene>
    <name evidence="3" type="ORF">GCM10007422_37050</name>
    <name evidence="4" type="ORF">GGQ60_003984</name>
</gene>
<evidence type="ECO:0000313" key="5">
    <source>
        <dbReference type="Proteomes" id="UP000532273"/>
    </source>
</evidence>
<name>A0A7W6P8C9_9SPHI</name>
<dbReference type="GO" id="GO:0009691">
    <property type="term" value="P:cytokinin biosynthetic process"/>
    <property type="evidence" value="ECO:0007669"/>
    <property type="project" value="UniProtKB-UniRule"/>
</dbReference>
<dbReference type="GO" id="GO:0005829">
    <property type="term" value="C:cytosol"/>
    <property type="evidence" value="ECO:0007669"/>
    <property type="project" value="TreeGrafter"/>
</dbReference>
<comment type="caution">
    <text evidence="4">The sequence shown here is derived from an EMBL/GenBank/DDBJ whole genome shotgun (WGS) entry which is preliminary data.</text>
</comment>
<keyword evidence="2" id="KW-0378">Hydrolase</keyword>
<proteinExistence type="inferred from homology"/>
<protein>
    <recommendedName>
        <fullName evidence="2">Cytokinin riboside 5'-monophosphate phosphoribohydrolase</fullName>
        <ecNumber evidence="2">3.2.2.n1</ecNumber>
    </recommendedName>
</protein>
<reference evidence="6" key="2">
    <citation type="journal article" date="2019" name="Int. J. Syst. Evol. Microbiol.">
        <title>The Global Catalogue of Microorganisms (GCM) 10K type strain sequencing project: providing services to taxonomists for standard genome sequencing and annotation.</title>
        <authorList>
            <consortium name="The Broad Institute Genomics Platform"/>
            <consortium name="The Broad Institute Genome Sequencing Center for Infectious Disease"/>
            <person name="Wu L."/>
            <person name="Ma J."/>
        </authorList>
    </citation>
    <scope>NUCLEOTIDE SEQUENCE [LARGE SCALE GENOMIC DNA]</scope>
    <source>
        <strain evidence="6">CGMCC 1.15287</strain>
    </source>
</reference>